<keyword evidence="3" id="KW-0520">NAD</keyword>
<dbReference type="InterPro" id="IPR012394">
    <property type="entry name" value="Aldehyde_DH_NAD(P)"/>
</dbReference>
<gene>
    <name evidence="9" type="ORF">PNOK_0884400</name>
</gene>
<feature type="active site" evidence="5">
    <location>
        <position position="249"/>
    </location>
</feature>
<feature type="domain" description="Aldehyde dehydrogenase" evidence="8">
    <location>
        <begin position="19"/>
        <end position="436"/>
    </location>
</feature>
<reference evidence="9 10" key="1">
    <citation type="journal article" date="2017" name="Mol. Ecol.">
        <title>Comparative and population genomic landscape of Phellinus noxius: A hypervariable fungus causing root rot in trees.</title>
        <authorList>
            <person name="Chung C.L."/>
            <person name="Lee T.J."/>
            <person name="Akiba M."/>
            <person name="Lee H.H."/>
            <person name="Kuo T.H."/>
            <person name="Liu D."/>
            <person name="Ke H.M."/>
            <person name="Yokoi T."/>
            <person name="Roa M.B."/>
            <person name="Lu M.J."/>
            <person name="Chang Y.Y."/>
            <person name="Ann P.J."/>
            <person name="Tsai J.N."/>
            <person name="Chen C.Y."/>
            <person name="Tzean S.S."/>
            <person name="Ota Y."/>
            <person name="Hattori T."/>
            <person name="Sahashi N."/>
            <person name="Liou R.F."/>
            <person name="Kikuchi T."/>
            <person name="Tsai I.J."/>
        </authorList>
    </citation>
    <scope>NUCLEOTIDE SEQUENCE [LARGE SCALE GENOMIC DNA]</scope>
    <source>
        <strain evidence="9 10">FFPRI411160</strain>
    </source>
</reference>
<dbReference type="OrthoDB" id="440325at2759"/>
<dbReference type="InterPro" id="IPR015590">
    <property type="entry name" value="Aldehyde_DH_dom"/>
</dbReference>
<dbReference type="GO" id="GO:0004029">
    <property type="term" value="F:aldehyde dehydrogenase (NAD+) activity"/>
    <property type="evidence" value="ECO:0007669"/>
    <property type="project" value="TreeGrafter"/>
</dbReference>
<dbReference type="InterPro" id="IPR016163">
    <property type="entry name" value="Ald_DH_C"/>
</dbReference>
<organism evidence="9 10">
    <name type="scientific">Pyrrhoderma noxium</name>
    <dbReference type="NCBI Taxonomy" id="2282107"/>
    <lineage>
        <taxon>Eukaryota</taxon>
        <taxon>Fungi</taxon>
        <taxon>Dikarya</taxon>
        <taxon>Basidiomycota</taxon>
        <taxon>Agaricomycotina</taxon>
        <taxon>Agaricomycetes</taxon>
        <taxon>Hymenochaetales</taxon>
        <taxon>Hymenochaetaceae</taxon>
        <taxon>Pyrrhoderma</taxon>
    </lineage>
</organism>
<evidence type="ECO:0000256" key="7">
    <source>
        <dbReference type="RuleBase" id="RU003345"/>
    </source>
</evidence>
<evidence type="ECO:0000256" key="3">
    <source>
        <dbReference type="ARBA" id="ARBA00023027"/>
    </source>
</evidence>
<comment type="similarity">
    <text evidence="1 4 7">Belongs to the aldehyde dehydrogenase family.</text>
</comment>
<dbReference type="AlphaFoldDB" id="A0A286U8V4"/>
<dbReference type="GO" id="GO:0005737">
    <property type="term" value="C:cytoplasm"/>
    <property type="evidence" value="ECO:0007669"/>
    <property type="project" value="TreeGrafter"/>
</dbReference>
<dbReference type="STRING" id="2282107.A0A286U8V4"/>
<evidence type="ECO:0000256" key="2">
    <source>
        <dbReference type="ARBA" id="ARBA00023002"/>
    </source>
</evidence>
<accession>A0A286U8V4</accession>
<dbReference type="Gene3D" id="3.40.605.10">
    <property type="entry name" value="Aldehyde Dehydrogenase, Chain A, domain 1"/>
    <property type="match status" value="1"/>
</dbReference>
<dbReference type="InterPro" id="IPR016162">
    <property type="entry name" value="Ald_DH_N"/>
</dbReference>
<evidence type="ECO:0000256" key="6">
    <source>
        <dbReference type="PROSITE-ProRule" id="PRU10007"/>
    </source>
</evidence>
<dbReference type="InterPro" id="IPR029510">
    <property type="entry name" value="Ald_DH_CS_GLU"/>
</dbReference>
<dbReference type="PROSITE" id="PS00687">
    <property type="entry name" value="ALDEHYDE_DEHYDR_GLU"/>
    <property type="match status" value="1"/>
</dbReference>
<name>A0A286U8V4_9AGAM</name>
<dbReference type="EMBL" id="NBII01000009">
    <property type="protein sequence ID" value="PAV15986.1"/>
    <property type="molecule type" value="Genomic_DNA"/>
</dbReference>
<feature type="active site" evidence="5 6">
    <location>
        <position position="211"/>
    </location>
</feature>
<dbReference type="Gene3D" id="3.40.309.10">
    <property type="entry name" value="Aldehyde Dehydrogenase, Chain A, domain 2"/>
    <property type="match status" value="1"/>
</dbReference>
<dbReference type="InterPro" id="IPR016161">
    <property type="entry name" value="Ald_DH/histidinol_DH"/>
</dbReference>
<dbReference type="FunFam" id="3.40.309.10:FF:000003">
    <property type="entry name" value="Aldehyde dehydrogenase"/>
    <property type="match status" value="1"/>
</dbReference>
<dbReference type="SUPFAM" id="SSF53720">
    <property type="entry name" value="ALDH-like"/>
    <property type="match status" value="1"/>
</dbReference>
<evidence type="ECO:0000313" key="9">
    <source>
        <dbReference type="EMBL" id="PAV15986.1"/>
    </source>
</evidence>
<evidence type="ECO:0000259" key="8">
    <source>
        <dbReference type="Pfam" id="PF00171"/>
    </source>
</evidence>
<dbReference type="GO" id="GO:0006081">
    <property type="term" value="P:aldehyde metabolic process"/>
    <property type="evidence" value="ECO:0007669"/>
    <property type="project" value="InterPro"/>
</dbReference>
<comment type="caution">
    <text evidence="9">The sequence shown here is derived from an EMBL/GenBank/DDBJ whole genome shotgun (WGS) entry which is preliminary data.</text>
</comment>
<keyword evidence="10" id="KW-1185">Reference proteome</keyword>
<evidence type="ECO:0000256" key="1">
    <source>
        <dbReference type="ARBA" id="ARBA00009986"/>
    </source>
</evidence>
<evidence type="ECO:0000256" key="5">
    <source>
        <dbReference type="PIRSR" id="PIRSR036492-1"/>
    </source>
</evidence>
<keyword evidence="2 4" id="KW-0560">Oxidoreductase</keyword>
<dbReference type="FunFam" id="3.40.605.10:FF:000004">
    <property type="entry name" value="Aldehyde dehydrogenase"/>
    <property type="match status" value="1"/>
</dbReference>
<dbReference type="Pfam" id="PF00171">
    <property type="entry name" value="Aldedh"/>
    <property type="match status" value="1"/>
</dbReference>
<dbReference type="Proteomes" id="UP000217199">
    <property type="component" value="Unassembled WGS sequence"/>
</dbReference>
<dbReference type="PANTHER" id="PTHR43570">
    <property type="entry name" value="ALDEHYDE DEHYDROGENASE"/>
    <property type="match status" value="1"/>
</dbReference>
<dbReference type="PIRSF" id="PIRSF036492">
    <property type="entry name" value="ALDH"/>
    <property type="match status" value="1"/>
</dbReference>
<evidence type="ECO:0000256" key="4">
    <source>
        <dbReference type="PIRNR" id="PIRNR036492"/>
    </source>
</evidence>
<protein>
    <recommendedName>
        <fullName evidence="4">Aldehyde dehydrogenase</fullName>
    </recommendedName>
</protein>
<evidence type="ECO:0000313" key="10">
    <source>
        <dbReference type="Proteomes" id="UP000217199"/>
    </source>
</evidence>
<sequence>MADIGQVYETLFKTFREGTCRPLSYRRSQLYALARLCQENQDALFEALFTDLGKPKLEFLAYEVGAVVERALTSAEKLEEWSAPEPRTNVPDWQKGWNPTVYRTPKGPILVISPWNYPLILTLQSIIAAMAAGCPAVAKPSELVPTFSSLLATLFPKYLDPKAYVVINGAVSETTTLLSLRWAHIFYTGNGRVGRIVATAAAKHLTPVSLELGGKSPVYVDAESLSPAELRVVASRILYGKCANSGQTCVAPDYVLIPRTAQLALVDAFASVLEERYPNSEGGPLQSTSYGRIINSSHFSRLKSLLTNTKGNIVIGGQNEESRLKIAPTIVTNVSLSDPLMADEIFGPILPIVPVSDLSDAIIHINSGDNPLSMYVFTLDPEVKKRLLEETLSGSIIFNDTFDQLAVSELPFSGVGESGYGTQILRYGYEGFTHLRSSEDVPLTLEPVFSARYPPHTPDKLEFMSAATRIPIPTE</sequence>
<dbReference type="InParanoid" id="A0A286U8V4"/>
<proteinExistence type="inferred from homology"/>
<dbReference type="PANTHER" id="PTHR43570:SF16">
    <property type="entry name" value="ALDEHYDE DEHYDROGENASE TYPE III, ISOFORM Q"/>
    <property type="match status" value="1"/>
</dbReference>